<protein>
    <submittedName>
        <fullName evidence="2">Transposase</fullName>
    </submittedName>
</protein>
<name>A0ABY4LBP1_THEAE</name>
<dbReference type="Pfam" id="PF13546">
    <property type="entry name" value="DDE_5"/>
    <property type="match status" value="1"/>
</dbReference>
<dbReference type="PANTHER" id="PTHR33627:SF1">
    <property type="entry name" value="TRANSPOSASE"/>
    <property type="match status" value="1"/>
</dbReference>
<dbReference type="EMBL" id="CP051627">
    <property type="protein sequence ID" value="UPT23537.1"/>
    <property type="molecule type" value="Genomic_DNA"/>
</dbReference>
<dbReference type="PANTHER" id="PTHR33627">
    <property type="entry name" value="TRANSPOSASE"/>
    <property type="match status" value="1"/>
</dbReference>
<accession>A0ABY4LBP1</accession>
<feature type="domain" description="Transposase IS701-like DDE" evidence="1">
    <location>
        <begin position="32"/>
        <end position="275"/>
    </location>
</feature>
<dbReference type="Proteomes" id="UP000832041">
    <property type="component" value="Chromosome"/>
</dbReference>
<organism evidence="2 3">
    <name type="scientific">Thermobifida alba</name>
    <name type="common">Thermomonospora alba</name>
    <dbReference type="NCBI Taxonomy" id="53522"/>
    <lineage>
        <taxon>Bacteria</taxon>
        <taxon>Bacillati</taxon>
        <taxon>Actinomycetota</taxon>
        <taxon>Actinomycetes</taxon>
        <taxon>Streptosporangiales</taxon>
        <taxon>Nocardiopsidaceae</taxon>
        <taxon>Thermobifida</taxon>
    </lineage>
</organism>
<evidence type="ECO:0000313" key="3">
    <source>
        <dbReference type="Proteomes" id="UP000832041"/>
    </source>
</evidence>
<evidence type="ECO:0000259" key="1">
    <source>
        <dbReference type="Pfam" id="PF13546"/>
    </source>
</evidence>
<proteinExistence type="predicted"/>
<gene>
    <name evidence="2" type="ORF">FOF52_14745</name>
</gene>
<evidence type="ECO:0000313" key="2">
    <source>
        <dbReference type="EMBL" id="UPT23537.1"/>
    </source>
</evidence>
<dbReference type="InterPro" id="IPR038721">
    <property type="entry name" value="IS701-like_DDE_dom"/>
</dbReference>
<dbReference type="InterPro" id="IPR039365">
    <property type="entry name" value="IS701-like"/>
</dbReference>
<keyword evidence="3" id="KW-1185">Reference proteome</keyword>
<sequence>MQKHAGATTPVQPRKYSGNLSEPVFEELSETLFASLRRSDQRRRGLDYLRGLLRTPGRKSIRNMAALLGGSGTGQSLHHFICNSTWEWSPVRAALAGYLARVAPPLAWVVRPMVIPKTGQHSVGVGRYFSPVDGQVLNAQQAVGLWAVSDRTGVPLNWHLRLPEQWHDVSDCGVPSPRPAPPRPLGDCAVEMCREALADWGLPPRPVVVDIGEANPLPTLRRLTAEGLSSMVRVPGDLPLTVVDEALTGHRGNILPAAQIMRAARELRRPVTWRERGPRPVRRTALVAAVRVRSHPDCGRDTVLVGIGGIGAEWLTELWATSLPASWAATAVPWMSGFVRAVDRDFETISEHVGIRDYVGRSFSGWHRHVTLASAAHAVVALSSTPADLVGHAS</sequence>
<reference evidence="2 3" key="1">
    <citation type="submission" date="2020-04" db="EMBL/GenBank/DDBJ databases">
        <title>Thermobifida alba genome sequencing and assembly.</title>
        <authorList>
            <person name="Luzics S."/>
            <person name="Horvath B."/>
            <person name="Nagy I."/>
            <person name="Toth A."/>
            <person name="Nagy I."/>
            <person name="Kukolya J."/>
        </authorList>
    </citation>
    <scope>NUCLEOTIDE SEQUENCE [LARGE SCALE GENOMIC DNA]</scope>
    <source>
        <strain evidence="2 3">DSM 43795</strain>
    </source>
</reference>